<dbReference type="Pfam" id="PF16916">
    <property type="entry name" value="ZT_dimer"/>
    <property type="match status" value="1"/>
</dbReference>
<feature type="region of interest" description="Disordered" evidence="7">
    <location>
        <begin position="53"/>
        <end position="118"/>
    </location>
</feature>
<dbReference type="GO" id="GO:0006882">
    <property type="term" value="P:intracellular zinc ion homeostasis"/>
    <property type="evidence" value="ECO:0007669"/>
    <property type="project" value="TreeGrafter"/>
</dbReference>
<evidence type="ECO:0000259" key="10">
    <source>
        <dbReference type="Pfam" id="PF16916"/>
    </source>
</evidence>
<evidence type="ECO:0000313" key="11">
    <source>
        <dbReference type="Ensembl" id="ENSDLAP00005001726.2"/>
    </source>
</evidence>
<dbReference type="GO" id="GO:0005385">
    <property type="term" value="F:zinc ion transmembrane transporter activity"/>
    <property type="evidence" value="ECO:0007669"/>
    <property type="project" value="TreeGrafter"/>
</dbReference>
<dbReference type="PANTHER" id="PTHR45820">
    <property type="entry name" value="FI23527P1"/>
    <property type="match status" value="1"/>
</dbReference>
<feature type="region of interest" description="Disordered" evidence="7">
    <location>
        <begin position="545"/>
        <end position="571"/>
    </location>
</feature>
<protein>
    <recommendedName>
        <fullName evidence="10">Cation efflux protein cytoplasmic domain-containing protein</fullName>
    </recommendedName>
</protein>
<dbReference type="GO" id="GO:0010312">
    <property type="term" value="P:detoxification of zinc ion"/>
    <property type="evidence" value="ECO:0007669"/>
    <property type="project" value="TreeGrafter"/>
</dbReference>
<comment type="similarity">
    <text evidence="2">Belongs to the cation diffusion facilitator (CDF) transporter (TC 2.A.4) family. SLC30A subfamily.</text>
</comment>
<sequence>MRVLHWCMLGVTILLLVCEVTISQLCHSQIILVDSFHTLFILMRMALTPPPTAGVTEPPLSSLEESPASPPLASSSTAVLPSTLPAESSIEPQTGTQTTTDGSTLPDPPPTPHPPALTCGLSHTKCRIQAVGPFISSLLLASLCLSYIMEIISSSLEPQPIQRPLLPVVVSAVSVLYKMLVFWLNWDQQQALQTESLEVNPRALPFIRLNTAAGHLEQILAEEETKAQAEPGRVLYDVSRVQSAVDDSLHNGAFVLCNPGTSSIPDADSQTPEPQAVVHLHAAAQQDSRDCEVAPRAADLSHSEDIAEISKDNTCVGHLESHNTSNTSPVCQSSHPTERPTSQWPLCLLSFLLVIQNLCTSLLALINSLVMLLIDPQCLHSSGACSLLVYLDPGLSLLAVVVLIATARPQVHRYGLLLLQASPPHICVSDLGQRIVSIPGVQAVHDLHVWQLTESLIVASVHVHCHAGFPAHRCADLMSDVTKVLQSVGVNCCTVQPEFASCSGSSVGGGGDPSPPPLLACSLACGKACAGNMCCSPLEVEPRRPLAPPAGQTKKEPQTLVIENPFLEENK</sequence>
<evidence type="ECO:0000256" key="9">
    <source>
        <dbReference type="SAM" id="SignalP"/>
    </source>
</evidence>
<dbReference type="GO" id="GO:0005794">
    <property type="term" value="C:Golgi apparatus"/>
    <property type="evidence" value="ECO:0007669"/>
    <property type="project" value="TreeGrafter"/>
</dbReference>
<reference evidence="11" key="1">
    <citation type="submission" date="2025-08" db="UniProtKB">
        <authorList>
            <consortium name="Ensembl"/>
        </authorList>
    </citation>
    <scope>IDENTIFICATION</scope>
</reference>
<keyword evidence="3 8" id="KW-0812">Transmembrane</keyword>
<evidence type="ECO:0000256" key="6">
    <source>
        <dbReference type="ARBA" id="ARBA00023136"/>
    </source>
</evidence>
<dbReference type="InterPro" id="IPR027469">
    <property type="entry name" value="Cation_efflux_TMD_sf"/>
</dbReference>
<dbReference type="AlphaFoldDB" id="A0A8C4DBT7"/>
<keyword evidence="9" id="KW-0732">Signal</keyword>
<keyword evidence="4" id="KW-0862">Zinc</keyword>
<gene>
    <name evidence="11" type="primary">LOC127361857</name>
</gene>
<feature type="transmembrane region" description="Helical" evidence="8">
    <location>
        <begin position="386"/>
        <end position="407"/>
    </location>
</feature>
<feature type="transmembrane region" description="Helical" evidence="8">
    <location>
        <begin position="348"/>
        <end position="374"/>
    </location>
</feature>
<keyword evidence="12" id="KW-1185">Reference proteome</keyword>
<dbReference type="Gene3D" id="1.20.1510.10">
    <property type="entry name" value="Cation efflux protein transmembrane domain"/>
    <property type="match status" value="1"/>
</dbReference>
<proteinExistence type="inferred from homology"/>
<dbReference type="Proteomes" id="UP000694389">
    <property type="component" value="Unassembled WGS sequence"/>
</dbReference>
<accession>A0A8C4DBT7</accession>
<feature type="chain" id="PRO_5035850775" description="Cation efflux protein cytoplasmic domain-containing protein" evidence="9">
    <location>
        <begin position="24"/>
        <end position="571"/>
    </location>
</feature>
<dbReference type="Ensembl" id="ENSDLAT00005001804.2">
    <property type="protein sequence ID" value="ENSDLAP00005001726.2"/>
    <property type="gene ID" value="ENSDLAG00005000818.2"/>
</dbReference>
<feature type="signal peptide" evidence="9">
    <location>
        <begin position="1"/>
        <end position="23"/>
    </location>
</feature>
<dbReference type="PANTHER" id="PTHR45820:SF6">
    <property type="entry name" value="ZINC_CADMIUM RESISTANCE PROTEIN-LIKE"/>
    <property type="match status" value="1"/>
</dbReference>
<dbReference type="InterPro" id="IPR036837">
    <property type="entry name" value="Cation_efflux_CTD_sf"/>
</dbReference>
<evidence type="ECO:0000256" key="5">
    <source>
        <dbReference type="ARBA" id="ARBA00022989"/>
    </source>
</evidence>
<feature type="domain" description="Cation efflux protein cytoplasmic" evidence="10">
    <location>
        <begin position="424"/>
        <end position="497"/>
    </location>
</feature>
<keyword evidence="5 8" id="KW-1133">Transmembrane helix</keyword>
<evidence type="ECO:0000256" key="7">
    <source>
        <dbReference type="SAM" id="MobiDB-lite"/>
    </source>
</evidence>
<dbReference type="SUPFAM" id="SSF161111">
    <property type="entry name" value="Cation efflux protein transmembrane domain-like"/>
    <property type="match status" value="1"/>
</dbReference>
<evidence type="ECO:0000256" key="8">
    <source>
        <dbReference type="SAM" id="Phobius"/>
    </source>
</evidence>
<name>A0A8C4DBT7_DICLA</name>
<evidence type="ECO:0000256" key="4">
    <source>
        <dbReference type="ARBA" id="ARBA00022833"/>
    </source>
</evidence>
<evidence type="ECO:0000256" key="3">
    <source>
        <dbReference type="ARBA" id="ARBA00022692"/>
    </source>
</evidence>
<dbReference type="SUPFAM" id="SSF160240">
    <property type="entry name" value="Cation efflux protein cytoplasmic domain-like"/>
    <property type="match status" value="1"/>
</dbReference>
<keyword evidence="6 8" id="KW-0472">Membrane</keyword>
<dbReference type="GO" id="GO:0016020">
    <property type="term" value="C:membrane"/>
    <property type="evidence" value="ECO:0007669"/>
    <property type="project" value="UniProtKB-SubCell"/>
</dbReference>
<comment type="subcellular location">
    <subcellularLocation>
        <location evidence="1">Membrane</location>
        <topology evidence="1">Multi-pass membrane protein</topology>
    </subcellularLocation>
</comment>
<dbReference type="GO" id="GO:0005783">
    <property type="term" value="C:endoplasmic reticulum"/>
    <property type="evidence" value="ECO:0007669"/>
    <property type="project" value="TreeGrafter"/>
</dbReference>
<evidence type="ECO:0000313" key="12">
    <source>
        <dbReference type="Proteomes" id="UP000694389"/>
    </source>
</evidence>
<organism evidence="11 12">
    <name type="scientific">Dicentrarchus labrax</name>
    <name type="common">European seabass</name>
    <name type="synonym">Morone labrax</name>
    <dbReference type="NCBI Taxonomy" id="13489"/>
    <lineage>
        <taxon>Eukaryota</taxon>
        <taxon>Metazoa</taxon>
        <taxon>Chordata</taxon>
        <taxon>Craniata</taxon>
        <taxon>Vertebrata</taxon>
        <taxon>Euteleostomi</taxon>
        <taxon>Actinopterygii</taxon>
        <taxon>Neopterygii</taxon>
        <taxon>Teleostei</taxon>
        <taxon>Neoteleostei</taxon>
        <taxon>Acanthomorphata</taxon>
        <taxon>Eupercaria</taxon>
        <taxon>Moronidae</taxon>
        <taxon>Dicentrarchus</taxon>
    </lineage>
</organism>
<feature type="compositionally biased region" description="Low complexity" evidence="7">
    <location>
        <begin position="93"/>
        <end position="105"/>
    </location>
</feature>
<reference evidence="11" key="2">
    <citation type="submission" date="2025-09" db="UniProtKB">
        <authorList>
            <consortium name="Ensembl"/>
        </authorList>
    </citation>
    <scope>IDENTIFICATION</scope>
</reference>
<dbReference type="GeneTree" id="ENSGT00940000156484"/>
<feature type="compositionally biased region" description="Pro residues" evidence="7">
    <location>
        <begin position="106"/>
        <end position="115"/>
    </location>
</feature>
<dbReference type="InterPro" id="IPR027470">
    <property type="entry name" value="Cation_efflux_CTD"/>
</dbReference>
<evidence type="ECO:0000256" key="2">
    <source>
        <dbReference type="ARBA" id="ARBA00008873"/>
    </source>
</evidence>
<feature type="compositionally biased region" description="Low complexity" evidence="7">
    <location>
        <begin position="55"/>
        <end position="85"/>
    </location>
</feature>
<dbReference type="GO" id="GO:0019855">
    <property type="term" value="F:calcium channel inhibitor activity"/>
    <property type="evidence" value="ECO:0007669"/>
    <property type="project" value="TreeGrafter"/>
</dbReference>
<evidence type="ECO:0000256" key="1">
    <source>
        <dbReference type="ARBA" id="ARBA00004141"/>
    </source>
</evidence>